<dbReference type="EMBL" id="VEPZ02001422">
    <property type="protein sequence ID" value="KAE8673782.1"/>
    <property type="molecule type" value="Genomic_DNA"/>
</dbReference>
<keyword evidence="2" id="KW-1185">Reference proteome</keyword>
<evidence type="ECO:0008006" key="3">
    <source>
        <dbReference type="Google" id="ProtNLM"/>
    </source>
</evidence>
<dbReference type="InterPro" id="IPR040256">
    <property type="entry name" value="At4g02000-like"/>
</dbReference>
<evidence type="ECO:0000313" key="2">
    <source>
        <dbReference type="Proteomes" id="UP000436088"/>
    </source>
</evidence>
<gene>
    <name evidence="1" type="ORF">F3Y22_tig00111772pilonHSYRG00087</name>
</gene>
<comment type="caution">
    <text evidence="1">The sequence shown here is derived from an EMBL/GenBank/DDBJ whole genome shotgun (WGS) entry which is preliminary data.</text>
</comment>
<reference evidence="1" key="1">
    <citation type="submission" date="2019-09" db="EMBL/GenBank/DDBJ databases">
        <title>Draft genome information of white flower Hibiscus syriacus.</title>
        <authorList>
            <person name="Kim Y.-M."/>
        </authorList>
    </citation>
    <scope>NUCLEOTIDE SEQUENCE [LARGE SCALE GENOMIC DNA]</scope>
    <source>
        <strain evidence="1">YM2019G1</strain>
    </source>
</reference>
<sequence>MEEIVVLDEDCSVDGSGAIPIIKFSERVQEQIDRSMSKSVIVRLLGRTIGYKALLDRIIALWRPRGELQLVDLENNYYLVKYYCKALFRRIAMVVGKVVKVDYITQAGKRGKFARLAIMVDLNKPLKSCIGIGNFIQKLEYEGLQQICYTSGIYGHSKENCVATSSTT</sequence>
<accession>A0A6A2XEH9</accession>
<proteinExistence type="predicted"/>
<dbReference type="AlphaFoldDB" id="A0A6A2XEH9"/>
<dbReference type="PANTHER" id="PTHR31286:SF99">
    <property type="entry name" value="DUF4283 DOMAIN-CONTAINING PROTEIN"/>
    <property type="match status" value="1"/>
</dbReference>
<name>A0A6A2XEH9_HIBSY</name>
<organism evidence="1 2">
    <name type="scientific">Hibiscus syriacus</name>
    <name type="common">Rose of Sharon</name>
    <dbReference type="NCBI Taxonomy" id="106335"/>
    <lineage>
        <taxon>Eukaryota</taxon>
        <taxon>Viridiplantae</taxon>
        <taxon>Streptophyta</taxon>
        <taxon>Embryophyta</taxon>
        <taxon>Tracheophyta</taxon>
        <taxon>Spermatophyta</taxon>
        <taxon>Magnoliopsida</taxon>
        <taxon>eudicotyledons</taxon>
        <taxon>Gunneridae</taxon>
        <taxon>Pentapetalae</taxon>
        <taxon>rosids</taxon>
        <taxon>malvids</taxon>
        <taxon>Malvales</taxon>
        <taxon>Malvaceae</taxon>
        <taxon>Malvoideae</taxon>
        <taxon>Hibiscus</taxon>
    </lineage>
</organism>
<dbReference type="Proteomes" id="UP000436088">
    <property type="component" value="Unassembled WGS sequence"/>
</dbReference>
<protein>
    <recommendedName>
        <fullName evidence="3">DUF4283 domain-containing protein</fullName>
    </recommendedName>
</protein>
<dbReference type="PANTHER" id="PTHR31286">
    <property type="entry name" value="GLYCINE-RICH CELL WALL STRUCTURAL PROTEIN 1.8-LIKE"/>
    <property type="match status" value="1"/>
</dbReference>
<evidence type="ECO:0000313" key="1">
    <source>
        <dbReference type="EMBL" id="KAE8673782.1"/>
    </source>
</evidence>